<dbReference type="Gene3D" id="3.10.129.10">
    <property type="entry name" value="Hotdog Thioesterase"/>
    <property type="match status" value="1"/>
</dbReference>
<gene>
    <name evidence="1" type="ORF">C8D91_0608</name>
</gene>
<dbReference type="InterPro" id="IPR029069">
    <property type="entry name" value="HotDog_dom_sf"/>
</dbReference>
<dbReference type="EMBL" id="SNZB01000001">
    <property type="protein sequence ID" value="TDR23743.1"/>
    <property type="molecule type" value="Genomic_DNA"/>
</dbReference>
<dbReference type="GO" id="GO:0047617">
    <property type="term" value="F:fatty acyl-CoA hydrolase activity"/>
    <property type="evidence" value="ECO:0007669"/>
    <property type="project" value="TreeGrafter"/>
</dbReference>
<dbReference type="CDD" id="cd00586">
    <property type="entry name" value="4HBT"/>
    <property type="match status" value="1"/>
</dbReference>
<keyword evidence="1" id="KW-0378">Hydrolase</keyword>
<evidence type="ECO:0000313" key="2">
    <source>
        <dbReference type="Proteomes" id="UP000295724"/>
    </source>
</evidence>
<reference evidence="1 2" key="1">
    <citation type="submission" date="2019-03" db="EMBL/GenBank/DDBJ databases">
        <title>Genomic Encyclopedia of Type Strains, Phase IV (KMG-IV): sequencing the most valuable type-strain genomes for metagenomic binning, comparative biology and taxonomic classification.</title>
        <authorList>
            <person name="Goeker M."/>
        </authorList>
    </citation>
    <scope>NUCLEOTIDE SEQUENCE [LARGE SCALE GENOMIC DNA]</scope>
    <source>
        <strain evidence="1 2">DSM 25488</strain>
    </source>
</reference>
<dbReference type="SUPFAM" id="SSF54637">
    <property type="entry name" value="Thioesterase/thiol ester dehydrase-isomerase"/>
    <property type="match status" value="1"/>
</dbReference>
<sequence length="149" mass="16761">MRTQQEFDQAFPVQVNIPVQWGDMDAFGHVNNAVYFKYFETARLAYFNAVGVMEDMQADQLGPILAETHAQFKRALVFPDQIIAGANVLENHEYGFLMQYGVFSQQQQAITTLGTGRIVMVDYNSGKKVKPTEKLLGLIAQLQQSHESA</sequence>
<dbReference type="Proteomes" id="UP000295724">
    <property type="component" value="Unassembled WGS sequence"/>
</dbReference>
<dbReference type="RefSeq" id="WP_099017641.1">
    <property type="nucleotide sequence ID" value="NZ_NIHB01000001.1"/>
</dbReference>
<dbReference type="PANTHER" id="PTHR31793">
    <property type="entry name" value="4-HYDROXYBENZOYL-COA THIOESTERASE FAMILY MEMBER"/>
    <property type="match status" value="1"/>
</dbReference>
<dbReference type="Pfam" id="PF13279">
    <property type="entry name" value="4HBT_2"/>
    <property type="match status" value="1"/>
</dbReference>
<organism evidence="1 2">
    <name type="scientific">Marinicella litoralis</name>
    <dbReference type="NCBI Taxonomy" id="644220"/>
    <lineage>
        <taxon>Bacteria</taxon>
        <taxon>Pseudomonadati</taxon>
        <taxon>Pseudomonadota</taxon>
        <taxon>Gammaproteobacteria</taxon>
        <taxon>Lysobacterales</taxon>
        <taxon>Marinicellaceae</taxon>
        <taxon>Marinicella</taxon>
    </lineage>
</organism>
<accession>A0A4R6Y0T8</accession>
<comment type="caution">
    <text evidence="1">The sequence shown here is derived from an EMBL/GenBank/DDBJ whole genome shotgun (WGS) entry which is preliminary data.</text>
</comment>
<name>A0A4R6Y0T8_9GAMM</name>
<proteinExistence type="predicted"/>
<dbReference type="AlphaFoldDB" id="A0A4R6Y0T8"/>
<dbReference type="OrthoDB" id="9799036at2"/>
<evidence type="ECO:0000313" key="1">
    <source>
        <dbReference type="EMBL" id="TDR23743.1"/>
    </source>
</evidence>
<protein>
    <submittedName>
        <fullName evidence="1">Acyl-CoA thioester hydrolase</fullName>
    </submittedName>
</protein>
<keyword evidence="2" id="KW-1185">Reference proteome</keyword>
<dbReference type="InterPro" id="IPR050563">
    <property type="entry name" value="4-hydroxybenzoyl-CoA_TE"/>
</dbReference>
<dbReference type="PANTHER" id="PTHR31793:SF40">
    <property type="entry name" value="ACYL-COA THIOESTER HYDROLASE, YBGC_YBAW FAMILY"/>
    <property type="match status" value="1"/>
</dbReference>